<evidence type="ECO:0000313" key="2">
    <source>
        <dbReference type="Proteomes" id="UP001175228"/>
    </source>
</evidence>
<dbReference type="Gene3D" id="3.20.20.80">
    <property type="entry name" value="Glycosidases"/>
    <property type="match status" value="1"/>
</dbReference>
<evidence type="ECO:0000313" key="1">
    <source>
        <dbReference type="EMBL" id="KAK0501349.1"/>
    </source>
</evidence>
<protein>
    <submittedName>
        <fullName evidence="1">Uncharacterized protein</fullName>
    </submittedName>
</protein>
<sequence length="236" mass="26480">MTPSPIRAPTGFSTALSILRGIPVNFAAFDAGDGKGEQWLADFTTQLRVTLPKDSYILTHAHKRLALPYTLVHLNYSEVVSLWFSATHDGSGGDLKVHEIVGDMIDQYNVQFYNRTDEYTTCDDSLNMPPETWNGTYSKLPTMAWTFLSSSSESQQQPAMLRRLHGSGHFSNLPWDCQRSRMGLSAAERKHGGAMVWKYPHEDESWIGTVGRNYGRSDYNVFLLILHVLTICSTGN</sequence>
<reference evidence="1" key="1">
    <citation type="submission" date="2023-06" db="EMBL/GenBank/DDBJ databases">
        <authorList>
            <consortium name="Lawrence Berkeley National Laboratory"/>
            <person name="Ahrendt S."/>
            <person name="Sahu N."/>
            <person name="Indic B."/>
            <person name="Wong-Bajracharya J."/>
            <person name="Merenyi Z."/>
            <person name="Ke H.-M."/>
            <person name="Monk M."/>
            <person name="Kocsube S."/>
            <person name="Drula E."/>
            <person name="Lipzen A."/>
            <person name="Balint B."/>
            <person name="Henrissat B."/>
            <person name="Andreopoulos B."/>
            <person name="Martin F.M."/>
            <person name="Harder C.B."/>
            <person name="Rigling D."/>
            <person name="Ford K.L."/>
            <person name="Foster G.D."/>
            <person name="Pangilinan J."/>
            <person name="Papanicolaou A."/>
            <person name="Barry K."/>
            <person name="LaButti K."/>
            <person name="Viragh M."/>
            <person name="Koriabine M."/>
            <person name="Yan M."/>
            <person name="Riley R."/>
            <person name="Champramary S."/>
            <person name="Plett K.L."/>
            <person name="Tsai I.J."/>
            <person name="Slot J."/>
            <person name="Sipos G."/>
            <person name="Plett J."/>
            <person name="Nagy L.G."/>
            <person name="Grigoriev I.V."/>
        </authorList>
    </citation>
    <scope>NUCLEOTIDE SEQUENCE</scope>
    <source>
        <strain evidence="1">HWK02</strain>
    </source>
</reference>
<organism evidence="1 2">
    <name type="scientific">Armillaria luteobubalina</name>
    <dbReference type="NCBI Taxonomy" id="153913"/>
    <lineage>
        <taxon>Eukaryota</taxon>
        <taxon>Fungi</taxon>
        <taxon>Dikarya</taxon>
        <taxon>Basidiomycota</taxon>
        <taxon>Agaricomycotina</taxon>
        <taxon>Agaricomycetes</taxon>
        <taxon>Agaricomycetidae</taxon>
        <taxon>Agaricales</taxon>
        <taxon>Marasmiineae</taxon>
        <taxon>Physalacriaceae</taxon>
        <taxon>Armillaria</taxon>
    </lineage>
</organism>
<keyword evidence="2" id="KW-1185">Reference proteome</keyword>
<dbReference type="AlphaFoldDB" id="A0AA39QGP1"/>
<dbReference type="InterPro" id="IPR017853">
    <property type="entry name" value="GH"/>
</dbReference>
<dbReference type="EMBL" id="JAUEPU010000006">
    <property type="protein sequence ID" value="KAK0501349.1"/>
    <property type="molecule type" value="Genomic_DNA"/>
</dbReference>
<gene>
    <name evidence="1" type="ORF">EDD18DRAFT_1328339</name>
</gene>
<name>A0AA39QGP1_9AGAR</name>
<proteinExistence type="predicted"/>
<dbReference type="Proteomes" id="UP001175228">
    <property type="component" value="Unassembled WGS sequence"/>
</dbReference>
<comment type="caution">
    <text evidence="1">The sequence shown here is derived from an EMBL/GenBank/DDBJ whole genome shotgun (WGS) entry which is preliminary data.</text>
</comment>
<accession>A0AA39QGP1</accession>
<dbReference type="SUPFAM" id="SSF51445">
    <property type="entry name" value="(Trans)glycosidases"/>
    <property type="match status" value="1"/>
</dbReference>